<accession>A0AAD6VYJ1</accession>
<reference evidence="1" key="1">
    <citation type="journal article" date="2023" name="Mol. Ecol. Resour.">
        <title>Chromosome-level genome assembly of a triploid poplar Populus alba 'Berolinensis'.</title>
        <authorList>
            <person name="Chen S."/>
            <person name="Yu Y."/>
            <person name="Wang X."/>
            <person name="Wang S."/>
            <person name="Zhang T."/>
            <person name="Zhou Y."/>
            <person name="He R."/>
            <person name="Meng N."/>
            <person name="Wang Y."/>
            <person name="Liu W."/>
            <person name="Liu Z."/>
            <person name="Liu J."/>
            <person name="Guo Q."/>
            <person name="Huang H."/>
            <person name="Sederoff R.R."/>
            <person name="Wang G."/>
            <person name="Qu G."/>
            <person name="Chen S."/>
        </authorList>
    </citation>
    <scope>NUCLEOTIDE SEQUENCE</scope>
    <source>
        <strain evidence="1">SC-2020</strain>
    </source>
</reference>
<proteinExistence type="predicted"/>
<protein>
    <submittedName>
        <fullName evidence="1">Uncharacterized protein</fullName>
    </submittedName>
</protein>
<name>A0AAD6VYJ1_9ROSI</name>
<sequence>MQLDLEPVSTAMLQKKPKLICMFSTAAATEAGKQQPGSHKIIRSYHKTVTRHYWVSSPDRKYAKDMLYPFLSTF</sequence>
<keyword evidence="2" id="KW-1185">Reference proteome</keyword>
<comment type="caution">
    <text evidence="1">The sequence shown here is derived from an EMBL/GenBank/DDBJ whole genome shotgun (WGS) entry which is preliminary data.</text>
</comment>
<gene>
    <name evidence="1" type="ORF">NC653_015504</name>
</gene>
<evidence type="ECO:0000313" key="2">
    <source>
        <dbReference type="Proteomes" id="UP001164929"/>
    </source>
</evidence>
<dbReference type="EMBL" id="JAQIZT010000006">
    <property type="protein sequence ID" value="KAJ6992161.1"/>
    <property type="molecule type" value="Genomic_DNA"/>
</dbReference>
<organism evidence="1 2">
    <name type="scientific">Populus alba x Populus x berolinensis</name>
    <dbReference type="NCBI Taxonomy" id="444605"/>
    <lineage>
        <taxon>Eukaryota</taxon>
        <taxon>Viridiplantae</taxon>
        <taxon>Streptophyta</taxon>
        <taxon>Embryophyta</taxon>
        <taxon>Tracheophyta</taxon>
        <taxon>Spermatophyta</taxon>
        <taxon>Magnoliopsida</taxon>
        <taxon>eudicotyledons</taxon>
        <taxon>Gunneridae</taxon>
        <taxon>Pentapetalae</taxon>
        <taxon>rosids</taxon>
        <taxon>fabids</taxon>
        <taxon>Malpighiales</taxon>
        <taxon>Salicaceae</taxon>
        <taxon>Saliceae</taxon>
        <taxon>Populus</taxon>
    </lineage>
</organism>
<dbReference type="Proteomes" id="UP001164929">
    <property type="component" value="Chromosome 6"/>
</dbReference>
<evidence type="ECO:0000313" key="1">
    <source>
        <dbReference type="EMBL" id="KAJ6992161.1"/>
    </source>
</evidence>
<dbReference type="AlphaFoldDB" id="A0AAD6VYJ1"/>